<evidence type="ECO:0000313" key="3">
    <source>
        <dbReference type="EMBL" id="MCR0985070.1"/>
    </source>
</evidence>
<keyword evidence="4" id="KW-1185">Reference proteome</keyword>
<accession>A0ABT1XAG3</accession>
<comment type="caution">
    <text evidence="3">The sequence shown here is derived from an EMBL/GenBank/DDBJ whole genome shotgun (WGS) entry which is preliminary data.</text>
</comment>
<evidence type="ECO:0000256" key="2">
    <source>
        <dbReference type="SAM" id="Phobius"/>
    </source>
</evidence>
<protein>
    <recommendedName>
        <fullName evidence="5">YcxB family protein</fullName>
    </recommendedName>
</protein>
<reference evidence="3 4" key="1">
    <citation type="submission" date="2022-06" db="EMBL/GenBank/DDBJ databases">
        <title>Roseomonas CN29.</title>
        <authorList>
            <person name="Cheng Y."/>
            <person name="He X."/>
        </authorList>
    </citation>
    <scope>NUCLEOTIDE SEQUENCE [LARGE SCALE GENOMIC DNA]</scope>
    <source>
        <strain evidence="3 4">CN29</strain>
    </source>
</reference>
<dbReference type="EMBL" id="JANJOU010000028">
    <property type="protein sequence ID" value="MCR0985070.1"/>
    <property type="molecule type" value="Genomic_DNA"/>
</dbReference>
<proteinExistence type="predicted"/>
<keyword evidence="2" id="KW-0472">Membrane</keyword>
<sequence length="226" mass="23991">MNEVSSGTPPRRPWERPVTPPSARPAGLWTSPAPDRGPVLVVRVDTEDEVAASRLAVAAMTPRGGLGSAALGGLVMLTAVTAVLASGSGWKSPVPEGLPLLAILAAIAAFAGLGWLAGAYLLPLVRRWASVAHARRVLRPGPDGVPPDGGGPARVVLGTRALHWTGPRAARRFDVALLRGLVEDRDHMMLRFGLVSVVVLPRRDLAPEQQEAVRDWVRRHAREGRA</sequence>
<evidence type="ECO:0000256" key="1">
    <source>
        <dbReference type="SAM" id="MobiDB-lite"/>
    </source>
</evidence>
<evidence type="ECO:0008006" key="5">
    <source>
        <dbReference type="Google" id="ProtNLM"/>
    </source>
</evidence>
<keyword evidence="2" id="KW-1133">Transmembrane helix</keyword>
<dbReference type="RefSeq" id="WP_257718722.1">
    <property type="nucleotide sequence ID" value="NZ_JANJOU010000028.1"/>
</dbReference>
<feature type="region of interest" description="Disordered" evidence="1">
    <location>
        <begin position="1"/>
        <end position="32"/>
    </location>
</feature>
<feature type="transmembrane region" description="Helical" evidence="2">
    <location>
        <begin position="97"/>
        <end position="122"/>
    </location>
</feature>
<gene>
    <name evidence="3" type="ORF">NRP21_23740</name>
</gene>
<feature type="transmembrane region" description="Helical" evidence="2">
    <location>
        <begin position="64"/>
        <end position="85"/>
    </location>
</feature>
<dbReference type="Proteomes" id="UP001524642">
    <property type="component" value="Unassembled WGS sequence"/>
</dbReference>
<name>A0ABT1XAG3_9PROT</name>
<evidence type="ECO:0000313" key="4">
    <source>
        <dbReference type="Proteomes" id="UP001524642"/>
    </source>
</evidence>
<keyword evidence="2" id="KW-0812">Transmembrane</keyword>
<organism evidence="3 4">
    <name type="scientific">Roseomonas populi</name>
    <dbReference type="NCBI Taxonomy" id="3121582"/>
    <lineage>
        <taxon>Bacteria</taxon>
        <taxon>Pseudomonadati</taxon>
        <taxon>Pseudomonadota</taxon>
        <taxon>Alphaproteobacteria</taxon>
        <taxon>Acetobacterales</taxon>
        <taxon>Roseomonadaceae</taxon>
        <taxon>Roseomonas</taxon>
    </lineage>
</organism>